<feature type="coiled-coil region" evidence="1">
    <location>
        <begin position="371"/>
        <end position="398"/>
    </location>
</feature>
<keyword evidence="1" id="KW-0175">Coiled coil</keyword>
<sequence length="565" mass="67359">MPSENRLVVGLLGEKEALGANWKSAQCVTSLYDSYIQLQRENEQLSQNAQRLQQEKDILSAQSKENKLRGPEDMKINEFEQEIRLLRSEKLRMEENHRLEIEKLEARVVNSEAQHRQLVTKYQERFEFDPLEAKRAAMAVKTMQNTLQNIVLEKEELGIRYGELKEQYCKFYNEQTGIVEKLKTQLKNFEQKRVRMGQQRIVSTFENWTTNKVQNAWSKWVALIKEKRQQEQNKQMIVTFEREVDDRVAKIRGNQAVLLALKLLQQSARRRFLQWRFLTQKNVERRRKGVKLAQARSRKSMQRVMNCWKSNTQQEKDRRAGVLKIKHLLAYRSRLWGLRKWSLQTFRLALEERDQKLVILKGTTELRAKTIVDLEKDLDEAKKLARELQARHDDERAVITENLERQKAAELAVRQKLGRFFTRQSDRQLLREFLREWKLVAHYLLGLRQRTDLIRTKLVVLKLQRSVTDWHSKAHRNHKKRLQMQHILERLRHLGVLKCFNSWKERTREAKARRTALLYAVNRIRNRGVARCFTQWREFRQQRISLRNALEIIGNSAKAASILPV</sequence>
<organism evidence="2 3">
    <name type="scientific">Phytophthora citrophthora</name>
    <dbReference type="NCBI Taxonomy" id="4793"/>
    <lineage>
        <taxon>Eukaryota</taxon>
        <taxon>Sar</taxon>
        <taxon>Stramenopiles</taxon>
        <taxon>Oomycota</taxon>
        <taxon>Peronosporomycetes</taxon>
        <taxon>Peronosporales</taxon>
        <taxon>Peronosporaceae</taxon>
        <taxon>Phytophthora</taxon>
    </lineage>
</organism>
<evidence type="ECO:0000313" key="2">
    <source>
        <dbReference type="EMBL" id="KAK1938094.1"/>
    </source>
</evidence>
<evidence type="ECO:0000256" key="1">
    <source>
        <dbReference type="SAM" id="Coils"/>
    </source>
</evidence>
<proteinExistence type="predicted"/>
<evidence type="ECO:0000313" key="3">
    <source>
        <dbReference type="Proteomes" id="UP001259832"/>
    </source>
</evidence>
<feature type="coiled-coil region" evidence="1">
    <location>
        <begin position="172"/>
        <end position="199"/>
    </location>
</feature>
<protein>
    <recommendedName>
        <fullName evidence="4">Sfi1 spindle body domain-containing protein</fullName>
    </recommendedName>
</protein>
<evidence type="ECO:0008006" key="4">
    <source>
        <dbReference type="Google" id="ProtNLM"/>
    </source>
</evidence>
<comment type="caution">
    <text evidence="2">The sequence shown here is derived from an EMBL/GenBank/DDBJ whole genome shotgun (WGS) entry which is preliminary data.</text>
</comment>
<dbReference type="AlphaFoldDB" id="A0AAD9LJX8"/>
<feature type="coiled-coil region" evidence="1">
    <location>
        <begin position="28"/>
        <end position="121"/>
    </location>
</feature>
<dbReference type="Proteomes" id="UP001259832">
    <property type="component" value="Unassembled WGS sequence"/>
</dbReference>
<name>A0AAD9LJX8_9STRA</name>
<keyword evidence="3" id="KW-1185">Reference proteome</keyword>
<accession>A0AAD9LJX8</accession>
<gene>
    <name evidence="2" type="ORF">P3T76_009244</name>
</gene>
<dbReference type="EMBL" id="JASMQC010000018">
    <property type="protein sequence ID" value="KAK1938094.1"/>
    <property type="molecule type" value="Genomic_DNA"/>
</dbReference>
<reference evidence="2" key="1">
    <citation type="submission" date="2023-08" db="EMBL/GenBank/DDBJ databases">
        <title>Reference Genome Resource for the Citrus Pathogen Phytophthora citrophthora.</title>
        <authorList>
            <person name="Moller H."/>
            <person name="Coetzee B."/>
            <person name="Rose L.J."/>
            <person name="Van Niekerk J.M."/>
        </authorList>
    </citation>
    <scope>NUCLEOTIDE SEQUENCE</scope>
    <source>
        <strain evidence="2">STE-U-9442</strain>
    </source>
</reference>